<keyword evidence="2" id="KW-1185">Reference proteome</keyword>
<dbReference type="EMBL" id="CAJZBQ010000025">
    <property type="protein sequence ID" value="CAG9320458.1"/>
    <property type="molecule type" value="Genomic_DNA"/>
</dbReference>
<gene>
    <name evidence="1" type="ORF">BSTOLATCC_MIC26373</name>
</gene>
<comment type="caution">
    <text evidence="1">The sequence shown here is derived from an EMBL/GenBank/DDBJ whole genome shotgun (WGS) entry which is preliminary data.</text>
</comment>
<dbReference type="Proteomes" id="UP001162131">
    <property type="component" value="Unassembled WGS sequence"/>
</dbReference>
<evidence type="ECO:0000313" key="2">
    <source>
        <dbReference type="Proteomes" id="UP001162131"/>
    </source>
</evidence>
<organism evidence="1 2">
    <name type="scientific">Blepharisma stoltei</name>
    <dbReference type="NCBI Taxonomy" id="1481888"/>
    <lineage>
        <taxon>Eukaryota</taxon>
        <taxon>Sar</taxon>
        <taxon>Alveolata</taxon>
        <taxon>Ciliophora</taxon>
        <taxon>Postciliodesmatophora</taxon>
        <taxon>Heterotrichea</taxon>
        <taxon>Heterotrichida</taxon>
        <taxon>Blepharismidae</taxon>
        <taxon>Blepharisma</taxon>
    </lineage>
</organism>
<protein>
    <submittedName>
        <fullName evidence="1">Uncharacterized protein</fullName>
    </submittedName>
</protein>
<reference evidence="1" key="1">
    <citation type="submission" date="2021-09" db="EMBL/GenBank/DDBJ databases">
        <authorList>
            <consortium name="AG Swart"/>
            <person name="Singh M."/>
            <person name="Singh A."/>
            <person name="Seah K."/>
            <person name="Emmerich C."/>
        </authorList>
    </citation>
    <scope>NUCLEOTIDE SEQUENCE</scope>
    <source>
        <strain evidence="1">ATCC30299</strain>
    </source>
</reference>
<evidence type="ECO:0000313" key="1">
    <source>
        <dbReference type="EMBL" id="CAG9320458.1"/>
    </source>
</evidence>
<name>A0AAU9J950_9CILI</name>
<sequence>MSSSPSCLSFILCKRNKKNPSKSYTGSNLNISSFQEFISQKTNSSTQTPLSNDIGLKRGSSLTYIAAAVSINHKSSIVVKKADKFFPQHQASEKLETAESDWSMSSFRNKISTGEAPPDSFLSSRSFSSIFNSKKEGISWNKNCSQANSSNILANPFVSNSTQNRPRIIAITPATCLRKRLFPSMLRNNQRKNDNIIAGSQRPDETIAEHQQESKVTTKIFSNKIGLPIIDPIMDNFEGESSNSLVNL</sequence>
<proteinExistence type="predicted"/>
<accession>A0AAU9J950</accession>
<dbReference type="AlphaFoldDB" id="A0AAU9J950"/>